<dbReference type="InterPro" id="IPR010089">
    <property type="entry name" value="Flavoprotein_WrbA-like"/>
</dbReference>
<dbReference type="SUPFAM" id="SSF52218">
    <property type="entry name" value="Flavoproteins"/>
    <property type="match status" value="1"/>
</dbReference>
<dbReference type="EMBL" id="JBHSMJ010000031">
    <property type="protein sequence ID" value="MFC5451042.1"/>
    <property type="molecule type" value="Genomic_DNA"/>
</dbReference>
<dbReference type="Gene3D" id="3.40.50.360">
    <property type="match status" value="1"/>
</dbReference>
<dbReference type="Pfam" id="PF03358">
    <property type="entry name" value="FMN_red"/>
    <property type="match status" value="1"/>
</dbReference>
<comment type="similarity">
    <text evidence="1">Belongs to the WrbA family.</text>
</comment>
<dbReference type="InterPro" id="IPR029039">
    <property type="entry name" value="Flavoprotein-like_sf"/>
</dbReference>
<dbReference type="GO" id="GO:0003955">
    <property type="term" value="F:NAD(P)H dehydrogenase (quinone) activity"/>
    <property type="evidence" value="ECO:0007669"/>
    <property type="project" value="UniProtKB-EC"/>
</dbReference>
<dbReference type="Proteomes" id="UP001596044">
    <property type="component" value="Unassembled WGS sequence"/>
</dbReference>
<sequence>MRFFKKLFNKETTNTTMSTKVNLAIIYYSSNGTNYQLAQWAAEGARQAGAEVKILKVAETVPQSIVDGQPSWKAHLEATKNVPIATVEDLEWADAIIFSMPTRFGNLPAQLKQFLDTTGGLWAQGKTVNKVVSAMTSATNPNSGQEQTILQLYTSMYHWGAIVAAPGFTDQAVFTAGGNPYGTSVTVGQDGTIKEDARGAVEHQAKRTVSIAKALNIGFGQQ</sequence>
<organism evidence="3 4">
    <name type="scientific">Paenibacillus aestuarii</name>
    <dbReference type="NCBI Taxonomy" id="516965"/>
    <lineage>
        <taxon>Bacteria</taxon>
        <taxon>Bacillati</taxon>
        <taxon>Bacillota</taxon>
        <taxon>Bacilli</taxon>
        <taxon>Bacillales</taxon>
        <taxon>Paenibacillaceae</taxon>
        <taxon>Paenibacillus</taxon>
    </lineage>
</organism>
<dbReference type="RefSeq" id="WP_377525970.1">
    <property type="nucleotide sequence ID" value="NZ_JBHSMJ010000031.1"/>
</dbReference>
<dbReference type="InterPro" id="IPR008254">
    <property type="entry name" value="Flavodoxin/NO_synth"/>
</dbReference>
<feature type="domain" description="Flavodoxin-like" evidence="2">
    <location>
        <begin position="23"/>
        <end position="209"/>
    </location>
</feature>
<evidence type="ECO:0000259" key="2">
    <source>
        <dbReference type="PROSITE" id="PS50902"/>
    </source>
</evidence>
<keyword evidence="3" id="KW-0560">Oxidoreductase</keyword>
<evidence type="ECO:0000313" key="3">
    <source>
        <dbReference type="EMBL" id="MFC5451042.1"/>
    </source>
</evidence>
<proteinExistence type="inferred from homology"/>
<dbReference type="PROSITE" id="PS50902">
    <property type="entry name" value="FLAVODOXIN_LIKE"/>
    <property type="match status" value="1"/>
</dbReference>
<dbReference type="PANTHER" id="PTHR30546">
    <property type="entry name" value="FLAVODOXIN-RELATED PROTEIN WRBA-RELATED"/>
    <property type="match status" value="1"/>
</dbReference>
<accession>A0ABW0KEP2</accession>
<evidence type="ECO:0000313" key="4">
    <source>
        <dbReference type="Proteomes" id="UP001596044"/>
    </source>
</evidence>
<dbReference type="PANTHER" id="PTHR30546:SF23">
    <property type="entry name" value="FLAVOPROTEIN-LIKE PROTEIN YCP4-RELATED"/>
    <property type="match status" value="1"/>
</dbReference>
<keyword evidence="4" id="KW-1185">Reference proteome</keyword>
<dbReference type="NCBIfam" id="TIGR01755">
    <property type="entry name" value="flav_wrbA"/>
    <property type="match status" value="1"/>
</dbReference>
<reference evidence="4" key="1">
    <citation type="journal article" date="2019" name="Int. J. Syst. Evol. Microbiol.">
        <title>The Global Catalogue of Microorganisms (GCM) 10K type strain sequencing project: providing services to taxonomists for standard genome sequencing and annotation.</title>
        <authorList>
            <consortium name="The Broad Institute Genomics Platform"/>
            <consortium name="The Broad Institute Genome Sequencing Center for Infectious Disease"/>
            <person name="Wu L."/>
            <person name="Ma J."/>
        </authorList>
    </citation>
    <scope>NUCLEOTIDE SEQUENCE [LARGE SCALE GENOMIC DNA]</scope>
    <source>
        <strain evidence="4">KACC 11904</strain>
    </source>
</reference>
<name>A0ABW0KEP2_9BACL</name>
<protein>
    <submittedName>
        <fullName evidence="3">NAD(P)H:quinone oxidoreductase</fullName>
        <ecNumber evidence="3">1.6.5.2</ecNumber>
    </submittedName>
</protein>
<dbReference type="InterPro" id="IPR005025">
    <property type="entry name" value="FMN_Rdtase-like_dom"/>
</dbReference>
<dbReference type="NCBIfam" id="NF002999">
    <property type="entry name" value="PRK03767.1"/>
    <property type="match status" value="1"/>
</dbReference>
<dbReference type="EC" id="1.6.5.2" evidence="3"/>
<gene>
    <name evidence="3" type="primary">wrbA</name>
    <name evidence="3" type="ORF">ACFPOG_22655</name>
</gene>
<evidence type="ECO:0000256" key="1">
    <source>
        <dbReference type="ARBA" id="ARBA00006961"/>
    </source>
</evidence>
<comment type="caution">
    <text evidence="3">The sequence shown here is derived from an EMBL/GenBank/DDBJ whole genome shotgun (WGS) entry which is preliminary data.</text>
</comment>